<feature type="compositionally biased region" description="Basic residues" evidence="9">
    <location>
        <begin position="372"/>
        <end position="383"/>
    </location>
</feature>
<dbReference type="GO" id="GO:0000783">
    <property type="term" value="C:nuclear telomere cap complex"/>
    <property type="evidence" value="ECO:0007669"/>
    <property type="project" value="TreeGrafter"/>
</dbReference>
<comment type="caution">
    <text evidence="12">The sequence shown here is derived from an EMBL/GenBank/DDBJ whole genome shotgun (WGS) entry which is preliminary data.</text>
</comment>
<dbReference type="FunFam" id="2.40.50.140:FF:000303">
    <property type="entry name" value="Protection of telomeres protein 1"/>
    <property type="match status" value="1"/>
</dbReference>
<dbReference type="Pfam" id="PF02765">
    <property type="entry name" value="POT1"/>
    <property type="match status" value="1"/>
</dbReference>
<dbReference type="PANTHER" id="PTHR14513:SF0">
    <property type="entry name" value="PROTECTION OF TELOMERES PROTEIN 1"/>
    <property type="match status" value="1"/>
</dbReference>
<evidence type="ECO:0000256" key="2">
    <source>
        <dbReference type="ARBA" id="ARBA00004574"/>
    </source>
</evidence>
<dbReference type="PANTHER" id="PTHR14513">
    <property type="entry name" value="PROTECTION OF TELOMERES 1"/>
    <property type="match status" value="1"/>
</dbReference>
<dbReference type="EMBL" id="NAJN01001368">
    <property type="protein sequence ID" value="TKA63675.1"/>
    <property type="molecule type" value="Genomic_DNA"/>
</dbReference>
<evidence type="ECO:0000256" key="3">
    <source>
        <dbReference type="ARBA" id="ARBA00008442"/>
    </source>
</evidence>
<accession>A0A4U0WPV4</accession>
<dbReference type="GO" id="GO:0010521">
    <property type="term" value="F:telomerase inhibitor activity"/>
    <property type="evidence" value="ECO:0007669"/>
    <property type="project" value="TreeGrafter"/>
</dbReference>
<feature type="domain" description="Protection of telomeres protein 1 ssDNA-binding" evidence="11">
    <location>
        <begin position="197"/>
        <end position="354"/>
    </location>
</feature>
<dbReference type="GO" id="GO:0016233">
    <property type="term" value="P:telomere capping"/>
    <property type="evidence" value="ECO:0007669"/>
    <property type="project" value="TreeGrafter"/>
</dbReference>
<dbReference type="SUPFAM" id="SSF50249">
    <property type="entry name" value="Nucleic acid-binding proteins"/>
    <property type="match status" value="2"/>
</dbReference>
<dbReference type="InterPro" id="IPR032042">
    <property type="entry name" value="POT1PC"/>
</dbReference>
<sequence length="631" mass="71180">MLGPPPPGYVDLKTAFETRDKLIDVMGIVVEYFDPSPTNGTDWQLTFKIQDPLFSETYSSMAGIRVKFFKPENLLPKLKTHQESLVLMSGFTTECVVIPANAIPESSFKVAYAGGKEMNYLTTTGRRLLTAAEQMYAIALKQELNHILGSGGAIVTRNTPTGPAYDRNQLANTKVKTSRRMSTTGSFRTSMGHKFSLIKDVQIQKFYDLVGQVVKMHQSMNFLELYITDYTTNALLHDHLSPEDQVKLGVEGIDGDLFGHVANQNQQKWPGPYGRMTLRIELQAPHSYWANNNVKVNDFVLLQNVRIKMSSLSKLEANIWQDQLEPDRIQVRLLKTPSQPEVEAILRRKETYWERRPKAVDDEIQDETSNAAKKRKKKNKKQQQKQAQTERGTRTPQKTTAGLVIANQHVQCSNGDIRITPISEIINNPLLMNKTPGGVERQLPFINTKCRARVRVVDFYPDTLEDFSRSLDDPTYNDTASDDGDPIGLDSQGPQRWEWNFFLRVEDAKPPPGTKATQMTLLVVAEDAEFLLKLDATDLRKDPKTLANLREKLFIVWGDLEERKTAAAAQPPSDTSRNDDEPPEIAASSVAFECCVKEYGVKLGEGNLETDSKDLSGGWMRMHRMYGTTIM</sequence>
<evidence type="ECO:0000256" key="6">
    <source>
        <dbReference type="ARBA" id="ARBA00022895"/>
    </source>
</evidence>
<dbReference type="GO" id="GO:0032210">
    <property type="term" value="P:regulation of telomere maintenance via telomerase"/>
    <property type="evidence" value="ECO:0007669"/>
    <property type="project" value="TreeGrafter"/>
</dbReference>
<dbReference type="Pfam" id="PF16686">
    <property type="entry name" value="POT1PC"/>
    <property type="match status" value="1"/>
</dbReference>
<name>A0A4U0WPV4_9PEZI</name>
<protein>
    <recommendedName>
        <fullName evidence="4">Protection of telomeres protein 1</fullName>
    </recommendedName>
</protein>
<reference evidence="12 13" key="1">
    <citation type="submission" date="2017-03" db="EMBL/GenBank/DDBJ databases">
        <title>Genomes of endolithic fungi from Antarctica.</title>
        <authorList>
            <person name="Coleine C."/>
            <person name="Masonjones S."/>
            <person name="Stajich J.E."/>
        </authorList>
    </citation>
    <scope>NUCLEOTIDE SEQUENCE [LARGE SCALE GENOMIC DNA]</scope>
    <source>
        <strain evidence="12 13">CCFEE 5187</strain>
    </source>
</reference>
<organism evidence="12 13">
    <name type="scientific">Cryomyces minteri</name>
    <dbReference type="NCBI Taxonomy" id="331657"/>
    <lineage>
        <taxon>Eukaryota</taxon>
        <taxon>Fungi</taxon>
        <taxon>Dikarya</taxon>
        <taxon>Ascomycota</taxon>
        <taxon>Pezizomycotina</taxon>
        <taxon>Dothideomycetes</taxon>
        <taxon>Dothideomycetes incertae sedis</taxon>
        <taxon>Cryomyces</taxon>
    </lineage>
</organism>
<feature type="region of interest" description="Disordered" evidence="9">
    <location>
        <begin position="565"/>
        <end position="584"/>
    </location>
</feature>
<proteinExistence type="inferred from homology"/>
<dbReference type="GO" id="GO:0098505">
    <property type="term" value="F:G-rich strand telomeric DNA binding"/>
    <property type="evidence" value="ECO:0007669"/>
    <property type="project" value="TreeGrafter"/>
</dbReference>
<evidence type="ECO:0000256" key="7">
    <source>
        <dbReference type="ARBA" id="ARBA00023125"/>
    </source>
</evidence>
<dbReference type="OrthoDB" id="2186770at2759"/>
<dbReference type="InterPro" id="IPR028389">
    <property type="entry name" value="POT1"/>
</dbReference>
<keyword evidence="8" id="KW-0539">Nucleus</keyword>
<keyword evidence="7" id="KW-0238">DNA-binding</keyword>
<keyword evidence="13" id="KW-1185">Reference proteome</keyword>
<comment type="subcellular location">
    <subcellularLocation>
        <location evidence="2">Chromosome</location>
        <location evidence="2">Telomere</location>
    </subcellularLocation>
    <subcellularLocation>
        <location evidence="1">Nucleus</location>
    </subcellularLocation>
</comment>
<evidence type="ECO:0000259" key="10">
    <source>
        <dbReference type="Pfam" id="PF02765"/>
    </source>
</evidence>
<dbReference type="Gene3D" id="2.40.50.140">
    <property type="entry name" value="Nucleic acid-binding proteins"/>
    <property type="match status" value="2"/>
</dbReference>
<evidence type="ECO:0000313" key="12">
    <source>
        <dbReference type="EMBL" id="TKA63675.1"/>
    </source>
</evidence>
<feature type="region of interest" description="Disordered" evidence="9">
    <location>
        <begin position="363"/>
        <end position="400"/>
    </location>
</feature>
<dbReference type="STRING" id="331657.A0A4U0WPV4"/>
<dbReference type="InterPro" id="IPR011564">
    <property type="entry name" value="Telomer_end-bd_POT1/Cdc13"/>
</dbReference>
<dbReference type="Proteomes" id="UP000308768">
    <property type="component" value="Unassembled WGS sequence"/>
</dbReference>
<evidence type="ECO:0000256" key="8">
    <source>
        <dbReference type="ARBA" id="ARBA00023242"/>
    </source>
</evidence>
<comment type="similarity">
    <text evidence="3">Belongs to the telombin family.</text>
</comment>
<evidence type="ECO:0000259" key="11">
    <source>
        <dbReference type="Pfam" id="PF16686"/>
    </source>
</evidence>
<feature type="region of interest" description="Disordered" evidence="9">
    <location>
        <begin position="470"/>
        <end position="490"/>
    </location>
</feature>
<evidence type="ECO:0000256" key="9">
    <source>
        <dbReference type="SAM" id="MobiDB-lite"/>
    </source>
</evidence>
<evidence type="ECO:0000313" key="13">
    <source>
        <dbReference type="Proteomes" id="UP000308768"/>
    </source>
</evidence>
<evidence type="ECO:0000256" key="5">
    <source>
        <dbReference type="ARBA" id="ARBA00022454"/>
    </source>
</evidence>
<evidence type="ECO:0000256" key="1">
    <source>
        <dbReference type="ARBA" id="ARBA00004123"/>
    </source>
</evidence>
<feature type="domain" description="Telomeric single stranded DNA binding POT1/Cdc13" evidence="10">
    <location>
        <begin position="9"/>
        <end position="86"/>
    </location>
</feature>
<gene>
    <name evidence="12" type="ORF">B0A49_09061</name>
</gene>
<dbReference type="AlphaFoldDB" id="A0A4U0WPV4"/>
<keyword evidence="5" id="KW-0158">Chromosome</keyword>
<keyword evidence="6" id="KW-0779">Telomere</keyword>
<evidence type="ECO:0000256" key="4">
    <source>
        <dbReference type="ARBA" id="ARBA00015253"/>
    </source>
</evidence>
<dbReference type="InterPro" id="IPR012340">
    <property type="entry name" value="NA-bd_OB-fold"/>
</dbReference>